<organism evidence="1 2">
    <name type="scientific">Shewanella polaris</name>
    <dbReference type="NCBI Taxonomy" id="2588449"/>
    <lineage>
        <taxon>Bacteria</taxon>
        <taxon>Pseudomonadati</taxon>
        <taxon>Pseudomonadota</taxon>
        <taxon>Gammaproteobacteria</taxon>
        <taxon>Alteromonadales</taxon>
        <taxon>Shewanellaceae</taxon>
        <taxon>Shewanella</taxon>
    </lineage>
</organism>
<gene>
    <name evidence="1" type="ORF">FH971_10890</name>
</gene>
<dbReference type="AlphaFoldDB" id="A0A4Y5YFG4"/>
<reference evidence="1 2" key="1">
    <citation type="submission" date="2019-06" db="EMBL/GenBank/DDBJ databases">
        <title>The genome of Shewanella sp. SM1901.</title>
        <authorList>
            <person name="Cha Q."/>
        </authorList>
    </citation>
    <scope>NUCLEOTIDE SEQUENCE [LARGE SCALE GENOMIC DNA]</scope>
    <source>
        <strain evidence="1 2">SM1901</strain>
    </source>
</reference>
<name>A0A4Y5YFG4_9GAMM</name>
<accession>A0A4Y5YFG4</accession>
<keyword evidence="2" id="KW-1185">Reference proteome</keyword>
<dbReference type="EMBL" id="CP041036">
    <property type="protein sequence ID" value="QDE31424.1"/>
    <property type="molecule type" value="Genomic_DNA"/>
</dbReference>
<protein>
    <recommendedName>
        <fullName evidence="3">HEAT repeat domain-containing protein</fullName>
    </recommendedName>
</protein>
<dbReference type="Proteomes" id="UP000319809">
    <property type="component" value="Chromosome"/>
</dbReference>
<evidence type="ECO:0000313" key="2">
    <source>
        <dbReference type="Proteomes" id="UP000319809"/>
    </source>
</evidence>
<proteinExistence type="predicted"/>
<evidence type="ECO:0000313" key="1">
    <source>
        <dbReference type="EMBL" id="QDE31424.1"/>
    </source>
</evidence>
<evidence type="ECO:0008006" key="3">
    <source>
        <dbReference type="Google" id="ProtNLM"/>
    </source>
</evidence>
<sequence>MENYISELQVRLSACTARSRDRLEYAFYLTIKCDDLCSLYFEHLNNTGIRNKIVRHLKNRAGANQDKIPPWFLDKLMQDFYGAEGRHRISLGTAIKELSTLYSQDKIKTFIEWQILSHGILDRKRAFALTAVHYDPDLETLLLNSWSTFGDAGSLDVLVKHGSDEQLAQLFPAIWASAHVKSYIRYVALKRVAKFDFSKVEFIKTERPVSYLSACVAASKDISDDFILDAARSVDSINDLGYIVWCAGKLEKRNVLDHLMDEIEAIEAKIPLEFWEPEFYGVA</sequence>
<dbReference type="KEGG" id="spol:FH971_10890"/>
<dbReference type="RefSeq" id="WP_140234306.1">
    <property type="nucleotide sequence ID" value="NZ_CP041036.1"/>
</dbReference>